<dbReference type="GO" id="GO:0005886">
    <property type="term" value="C:plasma membrane"/>
    <property type="evidence" value="ECO:0007669"/>
    <property type="project" value="UniProtKB-SubCell"/>
</dbReference>
<dbReference type="Pfam" id="PF07714">
    <property type="entry name" value="PK_Tyr_Ser-Thr"/>
    <property type="match status" value="1"/>
</dbReference>
<feature type="domain" description="Protein kinase" evidence="15">
    <location>
        <begin position="374"/>
        <end position="565"/>
    </location>
</feature>
<keyword evidence="10" id="KW-1015">Disulfide bond</keyword>
<dbReference type="FunFam" id="3.30.200.20:FF:000195">
    <property type="entry name" value="G-type lectin S-receptor-like serine/threonine-protein kinase"/>
    <property type="match status" value="1"/>
</dbReference>
<evidence type="ECO:0000256" key="12">
    <source>
        <dbReference type="ARBA" id="ARBA00047899"/>
    </source>
</evidence>
<keyword evidence="7 14" id="KW-0547">Nucleotide-binding</keyword>
<dbReference type="SMART" id="SM00220">
    <property type="entry name" value="S_TKc"/>
    <property type="match status" value="1"/>
</dbReference>
<dbReference type="InterPro" id="IPR008271">
    <property type="entry name" value="Ser/Thr_kinase_AS"/>
</dbReference>
<evidence type="ECO:0000256" key="5">
    <source>
        <dbReference type="ARBA" id="ARBA00022679"/>
    </source>
</evidence>
<keyword evidence="6" id="KW-0732">Signal</keyword>
<keyword evidence="5" id="KW-0808">Transferase</keyword>
<evidence type="ECO:0000259" key="15">
    <source>
        <dbReference type="PROSITE" id="PS50011"/>
    </source>
</evidence>
<keyword evidence="3" id="KW-1003">Cell membrane</keyword>
<dbReference type="SUPFAM" id="SSF56112">
    <property type="entry name" value="Protein kinase-like (PK-like)"/>
    <property type="match status" value="1"/>
</dbReference>
<dbReference type="PANTHER" id="PTHR27002:SF926">
    <property type="entry name" value="OS07G0535800 PROTEIN"/>
    <property type="match status" value="1"/>
</dbReference>
<evidence type="ECO:0000259" key="16">
    <source>
        <dbReference type="PROSITE" id="PS50927"/>
    </source>
</evidence>
<keyword evidence="3" id="KW-0472">Membrane</keyword>
<evidence type="ECO:0000256" key="8">
    <source>
        <dbReference type="ARBA" id="ARBA00022777"/>
    </source>
</evidence>
<keyword evidence="9 14" id="KW-0067">ATP-binding</keyword>
<dbReference type="InterPro" id="IPR003609">
    <property type="entry name" value="Pan_app"/>
</dbReference>
<dbReference type="AlphaFoldDB" id="A0AA38WPN7"/>
<sequence length="565" mass="64488">MGIYNQDLNYEPNIHDEAVWVANRNNPIPDIYSKLIIDENGKFSILSGAGTVLDLFTPTSVPRNASVTLLNNGNLVLQELYPNGSKGVLWQSFDYPTDTLLPGMKLGVNLKTGHRWSLTSWRSEQLPADGSFTLTGDPNGTGQLFILWRGSINNWMSGPWQNGQFENTNLQSSGPDFNLYYTSNESEKSFSYLTKTYHSFPALRLYPDGQLKGSTLKLDIRCSSINSHGHGCAAEYKLPNLKCRKDHYFARRYGYIYTYEYVYDESYNFTLHDCNRLCWRNCSCTAYTYSTKNRAGCKTYGHMIYNPKKANHTDKEFFALVKYEGKAKKFQKVLLPKLLHKLRHFYNNIRRDKKMNNELRYFTFQSILSATNKFSSMNKLGEGGFGAVYKGRLVDGQEVAVKRLSSSSAQGVKEFKNETELIVKLQHTNLVRLLGCCIEKQEKILGLLYLHKFSRRKVIHRDLKASNILLDDYLRPKISDFGMAKLFGINESEANTSRVVGTLIDSQTLILYLISSGYMPPEYMREGVVSTKTDVFSFGVLLLEIVSSKKNYKSYDVDHPLNDES</sequence>
<dbReference type="PROSITE" id="PS00107">
    <property type="entry name" value="PROTEIN_KINASE_ATP"/>
    <property type="match status" value="1"/>
</dbReference>
<evidence type="ECO:0000256" key="6">
    <source>
        <dbReference type="ARBA" id="ARBA00022729"/>
    </source>
</evidence>
<protein>
    <recommendedName>
        <fullName evidence="2">non-specific serine/threonine protein kinase</fullName>
        <ecNumber evidence="2">2.7.11.1</ecNumber>
    </recommendedName>
</protein>
<feature type="domain" description="Bulb-type lectin" evidence="16">
    <location>
        <begin position="1"/>
        <end position="90"/>
    </location>
</feature>
<dbReference type="PROSITE" id="PS50927">
    <property type="entry name" value="BULB_LECTIN"/>
    <property type="match status" value="1"/>
</dbReference>
<evidence type="ECO:0000313" key="19">
    <source>
        <dbReference type="Proteomes" id="UP001172457"/>
    </source>
</evidence>
<dbReference type="Gene3D" id="2.90.10.10">
    <property type="entry name" value="Bulb-type lectin domain"/>
    <property type="match status" value="1"/>
</dbReference>
<dbReference type="InterPro" id="IPR001480">
    <property type="entry name" value="Bulb-type_lectin_dom"/>
</dbReference>
<keyword evidence="11" id="KW-0325">Glycoprotein</keyword>
<feature type="binding site" evidence="14">
    <location>
        <position position="402"/>
    </location>
    <ligand>
        <name>ATP</name>
        <dbReference type="ChEBI" id="CHEBI:30616"/>
    </ligand>
</feature>
<dbReference type="Pfam" id="PF01453">
    <property type="entry name" value="B_lectin"/>
    <property type="match status" value="1"/>
</dbReference>
<keyword evidence="4" id="KW-0723">Serine/threonine-protein kinase</keyword>
<dbReference type="Gene3D" id="1.10.510.10">
    <property type="entry name" value="Transferase(Phosphotransferase) domain 1"/>
    <property type="match status" value="1"/>
</dbReference>
<dbReference type="InterPro" id="IPR001245">
    <property type="entry name" value="Ser-Thr/Tyr_kinase_cat_dom"/>
</dbReference>
<reference evidence="18" key="1">
    <citation type="submission" date="2023-03" db="EMBL/GenBank/DDBJ databases">
        <title>Chromosome-scale reference genome and RAD-based genetic map of yellow starthistle (Centaurea solstitialis) reveal putative structural variation and QTLs associated with invader traits.</title>
        <authorList>
            <person name="Reatini B."/>
            <person name="Cang F.A."/>
            <person name="Jiang Q."/>
            <person name="Mckibben M.T.W."/>
            <person name="Barker M.S."/>
            <person name="Rieseberg L.H."/>
            <person name="Dlugosch K.M."/>
        </authorList>
    </citation>
    <scope>NUCLEOTIDE SEQUENCE</scope>
    <source>
        <strain evidence="18">CAN-66</strain>
        <tissue evidence="18">Leaf</tissue>
    </source>
</reference>
<dbReference type="InterPro" id="IPR036426">
    <property type="entry name" value="Bulb-type_lectin_dom_sf"/>
</dbReference>
<organism evidence="18 19">
    <name type="scientific">Centaurea solstitialis</name>
    <name type="common">yellow star-thistle</name>
    <dbReference type="NCBI Taxonomy" id="347529"/>
    <lineage>
        <taxon>Eukaryota</taxon>
        <taxon>Viridiplantae</taxon>
        <taxon>Streptophyta</taxon>
        <taxon>Embryophyta</taxon>
        <taxon>Tracheophyta</taxon>
        <taxon>Spermatophyta</taxon>
        <taxon>Magnoliopsida</taxon>
        <taxon>eudicotyledons</taxon>
        <taxon>Gunneridae</taxon>
        <taxon>Pentapetalae</taxon>
        <taxon>asterids</taxon>
        <taxon>campanulids</taxon>
        <taxon>Asterales</taxon>
        <taxon>Asteraceae</taxon>
        <taxon>Carduoideae</taxon>
        <taxon>Cardueae</taxon>
        <taxon>Centaureinae</taxon>
        <taxon>Centaurea</taxon>
    </lineage>
</organism>
<evidence type="ECO:0000313" key="18">
    <source>
        <dbReference type="EMBL" id="KAJ9560285.1"/>
    </source>
</evidence>
<dbReference type="InterPro" id="IPR011009">
    <property type="entry name" value="Kinase-like_dom_sf"/>
</dbReference>
<evidence type="ECO:0000256" key="1">
    <source>
        <dbReference type="ARBA" id="ARBA00004251"/>
    </source>
</evidence>
<comment type="caution">
    <text evidence="18">The sequence shown here is derived from an EMBL/GenBank/DDBJ whole genome shotgun (WGS) entry which is preliminary data.</text>
</comment>
<evidence type="ECO:0000256" key="11">
    <source>
        <dbReference type="ARBA" id="ARBA00023180"/>
    </source>
</evidence>
<dbReference type="InterPro" id="IPR000719">
    <property type="entry name" value="Prot_kinase_dom"/>
</dbReference>
<evidence type="ECO:0000256" key="2">
    <source>
        <dbReference type="ARBA" id="ARBA00012513"/>
    </source>
</evidence>
<evidence type="ECO:0000256" key="9">
    <source>
        <dbReference type="ARBA" id="ARBA00022840"/>
    </source>
</evidence>
<dbReference type="Pfam" id="PF08276">
    <property type="entry name" value="PAN_2"/>
    <property type="match status" value="1"/>
</dbReference>
<evidence type="ECO:0000256" key="7">
    <source>
        <dbReference type="ARBA" id="ARBA00022741"/>
    </source>
</evidence>
<name>A0AA38WPN7_9ASTR</name>
<comment type="catalytic activity">
    <reaction evidence="12">
        <text>L-threonyl-[protein] + ATP = O-phospho-L-threonyl-[protein] + ADP + H(+)</text>
        <dbReference type="Rhea" id="RHEA:46608"/>
        <dbReference type="Rhea" id="RHEA-COMP:11060"/>
        <dbReference type="Rhea" id="RHEA-COMP:11605"/>
        <dbReference type="ChEBI" id="CHEBI:15378"/>
        <dbReference type="ChEBI" id="CHEBI:30013"/>
        <dbReference type="ChEBI" id="CHEBI:30616"/>
        <dbReference type="ChEBI" id="CHEBI:61977"/>
        <dbReference type="ChEBI" id="CHEBI:456216"/>
        <dbReference type="EC" id="2.7.11.1"/>
    </reaction>
</comment>
<comment type="subcellular location">
    <subcellularLocation>
        <location evidence="1">Cell membrane</location>
        <topology evidence="1">Single-pass type I membrane protein</topology>
    </subcellularLocation>
</comment>
<dbReference type="SMART" id="SM00108">
    <property type="entry name" value="B_lectin"/>
    <property type="match status" value="1"/>
</dbReference>
<keyword evidence="8" id="KW-0418">Kinase</keyword>
<gene>
    <name evidence="18" type="ORF">OSB04_005445</name>
</gene>
<evidence type="ECO:0000256" key="4">
    <source>
        <dbReference type="ARBA" id="ARBA00022527"/>
    </source>
</evidence>
<dbReference type="SUPFAM" id="SSF51110">
    <property type="entry name" value="alpha-D-mannose-specific plant lectins"/>
    <property type="match status" value="1"/>
</dbReference>
<evidence type="ECO:0000256" key="3">
    <source>
        <dbReference type="ARBA" id="ARBA00022475"/>
    </source>
</evidence>
<dbReference type="Proteomes" id="UP001172457">
    <property type="component" value="Chromosome 2"/>
</dbReference>
<dbReference type="PROSITE" id="PS50948">
    <property type="entry name" value="PAN"/>
    <property type="match status" value="1"/>
</dbReference>
<dbReference type="Pfam" id="PF00069">
    <property type="entry name" value="Pkinase"/>
    <property type="match status" value="1"/>
</dbReference>
<evidence type="ECO:0000256" key="10">
    <source>
        <dbReference type="ARBA" id="ARBA00023157"/>
    </source>
</evidence>
<dbReference type="PROSITE" id="PS50011">
    <property type="entry name" value="PROTEIN_KINASE_DOM"/>
    <property type="match status" value="1"/>
</dbReference>
<dbReference type="GO" id="GO:0004674">
    <property type="term" value="F:protein serine/threonine kinase activity"/>
    <property type="evidence" value="ECO:0007669"/>
    <property type="project" value="UniProtKB-KW"/>
</dbReference>
<evidence type="ECO:0000256" key="13">
    <source>
        <dbReference type="ARBA" id="ARBA00048679"/>
    </source>
</evidence>
<proteinExistence type="predicted"/>
<dbReference type="PROSITE" id="PS00108">
    <property type="entry name" value="PROTEIN_KINASE_ST"/>
    <property type="match status" value="1"/>
</dbReference>
<evidence type="ECO:0000259" key="17">
    <source>
        <dbReference type="PROSITE" id="PS50948"/>
    </source>
</evidence>
<dbReference type="EMBL" id="JARYMX010000002">
    <property type="protein sequence ID" value="KAJ9560285.1"/>
    <property type="molecule type" value="Genomic_DNA"/>
</dbReference>
<accession>A0AA38WPN7</accession>
<feature type="domain" description="Apple" evidence="17">
    <location>
        <begin position="243"/>
        <end position="322"/>
    </location>
</feature>
<keyword evidence="19" id="KW-1185">Reference proteome</keyword>
<dbReference type="PANTHER" id="PTHR27002">
    <property type="entry name" value="RECEPTOR-LIKE SERINE/THREONINE-PROTEIN KINASE SD1-8"/>
    <property type="match status" value="1"/>
</dbReference>
<dbReference type="InterPro" id="IPR017441">
    <property type="entry name" value="Protein_kinase_ATP_BS"/>
</dbReference>
<evidence type="ECO:0000256" key="14">
    <source>
        <dbReference type="PROSITE-ProRule" id="PRU10141"/>
    </source>
</evidence>
<dbReference type="FunFam" id="1.10.510.10:FF:001023">
    <property type="entry name" value="Os07g0541700 protein"/>
    <property type="match status" value="1"/>
</dbReference>
<dbReference type="Gene3D" id="3.30.200.20">
    <property type="entry name" value="Phosphorylase Kinase, domain 1"/>
    <property type="match status" value="1"/>
</dbReference>
<dbReference type="EC" id="2.7.11.1" evidence="2"/>
<dbReference type="GO" id="GO:0005524">
    <property type="term" value="F:ATP binding"/>
    <property type="evidence" value="ECO:0007669"/>
    <property type="project" value="UniProtKB-UniRule"/>
</dbReference>
<comment type="catalytic activity">
    <reaction evidence="13">
        <text>L-seryl-[protein] + ATP = O-phospho-L-seryl-[protein] + ADP + H(+)</text>
        <dbReference type="Rhea" id="RHEA:17989"/>
        <dbReference type="Rhea" id="RHEA-COMP:9863"/>
        <dbReference type="Rhea" id="RHEA-COMP:11604"/>
        <dbReference type="ChEBI" id="CHEBI:15378"/>
        <dbReference type="ChEBI" id="CHEBI:29999"/>
        <dbReference type="ChEBI" id="CHEBI:30616"/>
        <dbReference type="ChEBI" id="CHEBI:83421"/>
        <dbReference type="ChEBI" id="CHEBI:456216"/>
        <dbReference type="EC" id="2.7.11.1"/>
    </reaction>
</comment>